<name>F9S8T3_9VIBR</name>
<sequence length="43" mass="4992">MSVIFVPMQTFALVLYEFVLGLVEVVFECCYRLVVLVWSAFMV</sequence>
<accession>F9S8T3</accession>
<gene>
    <name evidence="2" type="ORF">VII00023_09169</name>
</gene>
<keyword evidence="1" id="KW-0812">Transmembrane</keyword>
<dbReference type="Proteomes" id="UP000004605">
    <property type="component" value="Unassembled WGS sequence"/>
</dbReference>
<organism evidence="2 3">
    <name type="scientific">Vibrio ichthyoenteri ATCC 700023</name>
    <dbReference type="NCBI Taxonomy" id="870968"/>
    <lineage>
        <taxon>Bacteria</taxon>
        <taxon>Pseudomonadati</taxon>
        <taxon>Pseudomonadota</taxon>
        <taxon>Gammaproteobacteria</taxon>
        <taxon>Vibrionales</taxon>
        <taxon>Vibrionaceae</taxon>
        <taxon>Vibrio</taxon>
    </lineage>
</organism>
<protein>
    <submittedName>
        <fullName evidence="2">Uncharacterized protein</fullName>
    </submittedName>
</protein>
<evidence type="ECO:0000256" key="1">
    <source>
        <dbReference type="SAM" id="Phobius"/>
    </source>
</evidence>
<keyword evidence="1" id="KW-0472">Membrane</keyword>
<keyword evidence="3" id="KW-1185">Reference proteome</keyword>
<proteinExistence type="predicted"/>
<feature type="transmembrane region" description="Helical" evidence="1">
    <location>
        <begin position="12"/>
        <end position="41"/>
    </location>
</feature>
<evidence type="ECO:0000313" key="2">
    <source>
        <dbReference type="EMBL" id="EGU29570.1"/>
    </source>
</evidence>
<reference evidence="2 3" key="1">
    <citation type="journal article" date="2012" name="Int. J. Syst. Evol. Microbiol.">
        <title>Vibrio caribbeanicus sp. nov., isolated from the marine sponge Scleritoderma cyanea.</title>
        <authorList>
            <person name="Hoffmann M."/>
            <person name="Monday S.R."/>
            <person name="Allard M.W."/>
            <person name="Strain E.A."/>
            <person name="Whittaker P."/>
            <person name="Naum M."/>
            <person name="McCarthy P.J."/>
            <person name="Lopez J.V."/>
            <person name="Fischer M."/>
            <person name="Brown E.W."/>
        </authorList>
    </citation>
    <scope>NUCLEOTIDE SEQUENCE [LARGE SCALE GENOMIC DNA]</scope>
    <source>
        <strain evidence="2 3">ATCC 700023</strain>
    </source>
</reference>
<evidence type="ECO:0000313" key="3">
    <source>
        <dbReference type="Proteomes" id="UP000004605"/>
    </source>
</evidence>
<comment type="caution">
    <text evidence="2">The sequence shown here is derived from an EMBL/GenBank/DDBJ whole genome shotgun (WGS) entry which is preliminary data.</text>
</comment>
<keyword evidence="1" id="KW-1133">Transmembrane helix</keyword>
<dbReference type="AlphaFoldDB" id="F9S8T3"/>
<dbReference type="EMBL" id="AFWF01000320">
    <property type="protein sequence ID" value="EGU29570.1"/>
    <property type="molecule type" value="Genomic_DNA"/>
</dbReference>